<sequence>MSYRSIIISGPVASGSTTAAKLLNQKLKIPYKSAGDFFREYMLSHNIPLPQKEKIPDDVEKKVDDQMTELAENSFIIIDGLYTGYFARDMDHVLKVLLTCDEDERIRRALERTHTHKETAEDVKRRDAAHDAKFRKLYADENFLDPKFFDLVIDTTNTESENVAEKIVQRFKEKG</sequence>
<dbReference type="EMBL" id="MFBF01000064">
    <property type="protein sequence ID" value="OGD89797.1"/>
    <property type="molecule type" value="Genomic_DNA"/>
</dbReference>
<accession>A0A1F5GD96</accession>
<proteinExistence type="predicted"/>
<dbReference type="Gene3D" id="3.40.50.300">
    <property type="entry name" value="P-loop containing nucleotide triphosphate hydrolases"/>
    <property type="match status" value="1"/>
</dbReference>
<dbReference type="Pfam" id="PF13189">
    <property type="entry name" value="Cytidylate_kin2"/>
    <property type="match status" value="1"/>
</dbReference>
<gene>
    <name evidence="1" type="ORF">A3D07_00080</name>
</gene>
<dbReference type="AlphaFoldDB" id="A0A1F5GD96"/>
<name>A0A1F5GD96_9BACT</name>
<comment type="caution">
    <text evidence="1">The sequence shown here is derived from an EMBL/GenBank/DDBJ whole genome shotgun (WGS) entry which is preliminary data.</text>
</comment>
<organism evidence="1 2">
    <name type="scientific">Candidatus Curtissbacteria bacterium RIFCSPHIGHO2_02_FULL_42_15</name>
    <dbReference type="NCBI Taxonomy" id="1797716"/>
    <lineage>
        <taxon>Bacteria</taxon>
        <taxon>Candidatus Curtissiibacteriota</taxon>
    </lineage>
</organism>
<evidence type="ECO:0000313" key="1">
    <source>
        <dbReference type="EMBL" id="OGD89797.1"/>
    </source>
</evidence>
<dbReference type="InterPro" id="IPR027417">
    <property type="entry name" value="P-loop_NTPase"/>
</dbReference>
<evidence type="ECO:0008006" key="3">
    <source>
        <dbReference type="Google" id="ProtNLM"/>
    </source>
</evidence>
<dbReference type="STRING" id="1797716.A3D07_00080"/>
<dbReference type="Proteomes" id="UP000177124">
    <property type="component" value="Unassembled WGS sequence"/>
</dbReference>
<evidence type="ECO:0000313" key="2">
    <source>
        <dbReference type="Proteomes" id="UP000177124"/>
    </source>
</evidence>
<protein>
    <recommendedName>
        <fullName evidence="3">(d)CMP kinase</fullName>
    </recommendedName>
</protein>
<reference evidence="1 2" key="1">
    <citation type="journal article" date="2016" name="Nat. Commun.">
        <title>Thousands of microbial genomes shed light on interconnected biogeochemical processes in an aquifer system.</title>
        <authorList>
            <person name="Anantharaman K."/>
            <person name="Brown C.T."/>
            <person name="Hug L.A."/>
            <person name="Sharon I."/>
            <person name="Castelle C.J."/>
            <person name="Probst A.J."/>
            <person name="Thomas B.C."/>
            <person name="Singh A."/>
            <person name="Wilkins M.J."/>
            <person name="Karaoz U."/>
            <person name="Brodie E.L."/>
            <person name="Williams K.H."/>
            <person name="Hubbard S.S."/>
            <person name="Banfield J.F."/>
        </authorList>
    </citation>
    <scope>NUCLEOTIDE SEQUENCE [LARGE SCALE GENOMIC DNA]</scope>
</reference>
<dbReference type="SUPFAM" id="SSF52540">
    <property type="entry name" value="P-loop containing nucleoside triphosphate hydrolases"/>
    <property type="match status" value="1"/>
</dbReference>